<keyword evidence="3 5" id="KW-1133">Transmembrane helix</keyword>
<keyword evidence="4 5" id="KW-0472">Membrane</keyword>
<feature type="transmembrane region" description="Helical" evidence="5">
    <location>
        <begin position="177"/>
        <end position="198"/>
    </location>
</feature>
<dbReference type="Proteomes" id="UP000003240">
    <property type="component" value="Unassembled WGS sequence"/>
</dbReference>
<dbReference type="AlphaFoldDB" id="F7NIR3"/>
<dbReference type="EMBL" id="AFGF01000079">
    <property type="protein sequence ID" value="EGO64036.1"/>
    <property type="molecule type" value="Genomic_DNA"/>
</dbReference>
<dbReference type="eggNOG" id="COG1971">
    <property type="taxonomic scope" value="Bacteria"/>
</dbReference>
<accession>F7NIR3</accession>
<comment type="caution">
    <text evidence="6">The sequence shown here is derived from an EMBL/GenBank/DDBJ whole genome shotgun (WGS) entry which is preliminary data.</text>
</comment>
<reference evidence="6 7" key="1">
    <citation type="journal article" date="2011" name="EMBO J.">
        <title>Structural diversity of bacterial flagellar motors.</title>
        <authorList>
            <person name="Chen S."/>
            <person name="Beeby M."/>
            <person name="Murphy G.E."/>
            <person name="Leadbetter J.R."/>
            <person name="Hendrixson D.R."/>
            <person name="Briegel A."/>
            <person name="Li Z."/>
            <person name="Shi J."/>
            <person name="Tocheva E.I."/>
            <person name="Muller A."/>
            <person name="Dobro M.J."/>
            <person name="Jensen G.J."/>
        </authorList>
    </citation>
    <scope>NUCLEOTIDE SEQUENCE [LARGE SCALE GENOMIC DNA]</scope>
    <source>
        <strain evidence="6 7">DSM 6540</strain>
    </source>
</reference>
<dbReference type="PANTHER" id="PTHR35529">
    <property type="entry name" value="MANGANESE EFFLUX PUMP MNTP-RELATED"/>
    <property type="match status" value="1"/>
</dbReference>
<keyword evidence="1" id="KW-1003">Cell membrane</keyword>
<protein>
    <recommendedName>
        <fullName evidence="8">Manganese efflux pump MntP</fullName>
    </recommendedName>
</protein>
<evidence type="ECO:0000313" key="6">
    <source>
        <dbReference type="EMBL" id="EGO64036.1"/>
    </source>
</evidence>
<name>F7NIR3_9FIRM</name>
<evidence type="ECO:0000256" key="2">
    <source>
        <dbReference type="ARBA" id="ARBA00022692"/>
    </source>
</evidence>
<evidence type="ECO:0000313" key="7">
    <source>
        <dbReference type="Proteomes" id="UP000003240"/>
    </source>
</evidence>
<dbReference type="PANTHER" id="PTHR35529:SF1">
    <property type="entry name" value="MANGANESE EFFLUX PUMP MNTP-RELATED"/>
    <property type="match status" value="1"/>
</dbReference>
<keyword evidence="2 5" id="KW-0812">Transmembrane</keyword>
<feature type="transmembrane region" description="Helical" evidence="5">
    <location>
        <begin position="119"/>
        <end position="138"/>
    </location>
</feature>
<proteinExistence type="predicted"/>
<feature type="transmembrane region" description="Helical" evidence="5">
    <location>
        <begin position="6"/>
        <end position="26"/>
    </location>
</feature>
<gene>
    <name evidence="6" type="ORF">ALO_09829</name>
</gene>
<evidence type="ECO:0008006" key="8">
    <source>
        <dbReference type="Google" id="ProtNLM"/>
    </source>
</evidence>
<feature type="transmembrane region" description="Helical" evidence="5">
    <location>
        <begin position="76"/>
        <end position="98"/>
    </location>
</feature>
<sequence>MSLLELVVLSMALGTDLFSVAVPIGMQRIRRRIIFIAAIVFAVFHIIMILIGYHAGHWLGGFVEHYGTYHADNPVIVSYVAHVTGALVLMALGAQMLWCVVKGDEESLCGPRSLEGMTLLAIAAGVSVDALAAGFSMGMMDVNLWILSLVLGIVIFSIAVAGLGLGRRIGRFLGDKAGLIGGLVLFILGAHLLVSLFYE</sequence>
<evidence type="ECO:0000256" key="4">
    <source>
        <dbReference type="ARBA" id="ARBA00023136"/>
    </source>
</evidence>
<evidence type="ECO:0000256" key="1">
    <source>
        <dbReference type="ARBA" id="ARBA00022475"/>
    </source>
</evidence>
<dbReference type="OrthoDB" id="1679700at2"/>
<feature type="transmembrane region" description="Helical" evidence="5">
    <location>
        <begin position="144"/>
        <end position="165"/>
    </location>
</feature>
<dbReference type="InterPro" id="IPR003810">
    <property type="entry name" value="Mntp/YtaF"/>
</dbReference>
<evidence type="ECO:0000256" key="5">
    <source>
        <dbReference type="SAM" id="Phobius"/>
    </source>
</evidence>
<evidence type="ECO:0000256" key="3">
    <source>
        <dbReference type="ARBA" id="ARBA00022989"/>
    </source>
</evidence>
<dbReference type="Pfam" id="PF02659">
    <property type="entry name" value="Mntp"/>
    <property type="match status" value="1"/>
</dbReference>
<keyword evidence="7" id="KW-1185">Reference proteome</keyword>
<dbReference type="RefSeq" id="WP_004095218.1">
    <property type="nucleotide sequence ID" value="NZ_AFGF01000079.1"/>
</dbReference>
<dbReference type="STRING" id="1009370.ALO_09829"/>
<organism evidence="6 7">
    <name type="scientific">Acetonema longum DSM 6540</name>
    <dbReference type="NCBI Taxonomy" id="1009370"/>
    <lineage>
        <taxon>Bacteria</taxon>
        <taxon>Bacillati</taxon>
        <taxon>Bacillota</taxon>
        <taxon>Negativicutes</taxon>
        <taxon>Acetonemataceae</taxon>
        <taxon>Acetonema</taxon>
    </lineage>
</organism>
<feature type="transmembrane region" description="Helical" evidence="5">
    <location>
        <begin position="33"/>
        <end position="56"/>
    </location>
</feature>